<dbReference type="EMBL" id="QTJX01000001">
    <property type="protein sequence ID" value="RDY62066.1"/>
    <property type="molecule type" value="Genomic_DNA"/>
</dbReference>
<evidence type="ECO:0000313" key="2">
    <source>
        <dbReference type="EMBL" id="RDY62066.1"/>
    </source>
</evidence>
<keyword evidence="3" id="KW-1185">Reference proteome</keyword>
<accession>A0A371JW88</accession>
<dbReference type="InterPro" id="IPR004360">
    <property type="entry name" value="Glyas_Fos-R_dOase_dom"/>
</dbReference>
<dbReference type="Gene3D" id="3.10.180.10">
    <property type="entry name" value="2,3-Dihydroxybiphenyl 1,2-Dioxygenase, domain 1"/>
    <property type="match status" value="1"/>
</dbReference>
<dbReference type="SUPFAM" id="SSF54593">
    <property type="entry name" value="Glyoxalase/Bleomycin resistance protein/Dihydroxybiphenyl dioxygenase"/>
    <property type="match status" value="1"/>
</dbReference>
<organism evidence="2 3">
    <name type="scientific">Flagellimonas nanhaiensis</name>
    <dbReference type="NCBI Taxonomy" id="2292706"/>
    <lineage>
        <taxon>Bacteria</taxon>
        <taxon>Pseudomonadati</taxon>
        <taxon>Bacteroidota</taxon>
        <taxon>Flavobacteriia</taxon>
        <taxon>Flavobacteriales</taxon>
        <taxon>Flavobacteriaceae</taxon>
        <taxon>Flagellimonas</taxon>
    </lineage>
</organism>
<dbReference type="InterPro" id="IPR037523">
    <property type="entry name" value="VOC_core"/>
</dbReference>
<comment type="caution">
    <text evidence="2">The sequence shown here is derived from an EMBL/GenBank/DDBJ whole genome shotgun (WGS) entry which is preliminary data.</text>
</comment>
<gene>
    <name evidence="2" type="ORF">DX873_06430</name>
</gene>
<name>A0A371JW88_9FLAO</name>
<dbReference type="Proteomes" id="UP000261828">
    <property type="component" value="Unassembled WGS sequence"/>
</dbReference>
<feature type="domain" description="VOC" evidence="1">
    <location>
        <begin position="112"/>
        <end position="233"/>
    </location>
</feature>
<dbReference type="PROSITE" id="PS51819">
    <property type="entry name" value="VOC"/>
    <property type="match status" value="1"/>
</dbReference>
<reference evidence="2 3" key="1">
    <citation type="submission" date="2018-08" db="EMBL/GenBank/DDBJ databases">
        <title>Muricauda nanhaiensis sp. nov., isolated from seawater of the South China Sea.</title>
        <authorList>
            <person name="Dang Y."/>
        </authorList>
    </citation>
    <scope>NUCLEOTIDE SEQUENCE [LARGE SCALE GENOMIC DNA]</scope>
    <source>
        <strain evidence="2 3">SM1704</strain>
    </source>
</reference>
<dbReference type="AlphaFoldDB" id="A0A371JW88"/>
<evidence type="ECO:0000313" key="3">
    <source>
        <dbReference type="Proteomes" id="UP000261828"/>
    </source>
</evidence>
<sequence>MLVTAKSKGFTDREQTIYGPRNHGIRKYDSRTNSIKFWEFDIFGGTTEGTVKSKGKDIIYTYSYGESVVTDYWAYVDDHTYDFTVGSYEDGEWKQTYITTQFKAEKNNFDFHFDHYSLTVTKLGETGDFYQKIFGLTEIPHPDRAPGFRWFQIRGNSQLHLIQKEVADFTRNKSVHLCVSTQNLQSFIEHLKSNNIDFYDWPGNKNSITDRSDGVKQIYIQDPEGYWVEINTAKH</sequence>
<evidence type="ECO:0000259" key="1">
    <source>
        <dbReference type="PROSITE" id="PS51819"/>
    </source>
</evidence>
<dbReference type="OrthoDB" id="192739at2"/>
<dbReference type="InterPro" id="IPR029068">
    <property type="entry name" value="Glyas_Bleomycin-R_OHBP_Dase"/>
</dbReference>
<dbReference type="Pfam" id="PF00903">
    <property type="entry name" value="Glyoxalase"/>
    <property type="match status" value="1"/>
</dbReference>
<proteinExistence type="predicted"/>
<protein>
    <recommendedName>
        <fullName evidence="1">VOC domain-containing protein</fullName>
    </recommendedName>
</protein>